<evidence type="ECO:0000256" key="4">
    <source>
        <dbReference type="ARBA" id="ARBA00022692"/>
    </source>
</evidence>
<dbReference type="Proteomes" id="UP000465360">
    <property type="component" value="Unassembled WGS sequence"/>
</dbReference>
<dbReference type="AlphaFoldDB" id="A0A7I9YZD2"/>
<feature type="compositionally biased region" description="Low complexity" evidence="7">
    <location>
        <begin position="466"/>
        <end position="488"/>
    </location>
</feature>
<evidence type="ECO:0000256" key="2">
    <source>
        <dbReference type="ARBA" id="ARBA00007783"/>
    </source>
</evidence>
<dbReference type="RefSeq" id="WP_163719807.1">
    <property type="nucleotide sequence ID" value="NZ_BLKZ01000002.1"/>
</dbReference>
<feature type="transmembrane region" description="Helical" evidence="8">
    <location>
        <begin position="269"/>
        <end position="290"/>
    </location>
</feature>
<evidence type="ECO:0000256" key="7">
    <source>
        <dbReference type="SAM" id="MobiDB-lite"/>
    </source>
</evidence>
<dbReference type="PANTHER" id="PTHR43077">
    <property type="entry name" value="TRANSPORT PERMEASE YVFS-RELATED"/>
    <property type="match status" value="1"/>
</dbReference>
<dbReference type="EMBL" id="BLKZ01000002">
    <property type="protein sequence ID" value="GFG94079.1"/>
    <property type="molecule type" value="Genomic_DNA"/>
</dbReference>
<protein>
    <recommendedName>
        <fullName evidence="9">DUF3533 domain-containing protein</fullName>
    </recommendedName>
</protein>
<name>A0A7I9YZD2_MYCBU</name>
<evidence type="ECO:0000256" key="8">
    <source>
        <dbReference type="SAM" id="Phobius"/>
    </source>
</evidence>
<evidence type="ECO:0000256" key="6">
    <source>
        <dbReference type="ARBA" id="ARBA00023136"/>
    </source>
</evidence>
<evidence type="ECO:0000256" key="1">
    <source>
        <dbReference type="ARBA" id="ARBA00004651"/>
    </source>
</evidence>
<feature type="transmembrane region" description="Helical" evidence="8">
    <location>
        <begin position="302"/>
        <end position="324"/>
    </location>
</feature>
<keyword evidence="11" id="KW-1185">Reference proteome</keyword>
<dbReference type="InterPro" id="IPR022703">
    <property type="entry name" value="DUF3533"/>
</dbReference>
<comment type="similarity">
    <text evidence="2">Belongs to the ABC-2 integral membrane protein family.</text>
</comment>
<proteinExistence type="inferred from homology"/>
<evidence type="ECO:0000313" key="11">
    <source>
        <dbReference type="Proteomes" id="UP000465360"/>
    </source>
</evidence>
<keyword evidence="3" id="KW-1003">Cell membrane</keyword>
<keyword evidence="5 8" id="KW-1133">Transmembrane helix</keyword>
<reference evidence="10 11" key="1">
    <citation type="journal article" date="2019" name="Emerg. Microbes Infect.">
        <title>Comprehensive subspecies identification of 175 nontuberculous mycobacteria species based on 7547 genomic profiles.</title>
        <authorList>
            <person name="Matsumoto Y."/>
            <person name="Kinjo T."/>
            <person name="Motooka D."/>
            <person name="Nabeya D."/>
            <person name="Jung N."/>
            <person name="Uechi K."/>
            <person name="Horii T."/>
            <person name="Iida T."/>
            <person name="Fujita J."/>
            <person name="Nakamura S."/>
        </authorList>
    </citation>
    <scope>NUCLEOTIDE SEQUENCE [LARGE SCALE GENOMIC DNA]</scope>
    <source>
        <strain evidence="10 11">JCM 30725</strain>
    </source>
</reference>
<comment type="caution">
    <text evidence="10">The sequence shown here is derived from an EMBL/GenBank/DDBJ whole genome shotgun (WGS) entry which is preliminary data.</text>
</comment>
<dbReference type="Pfam" id="PF12051">
    <property type="entry name" value="DUF3533"/>
    <property type="match status" value="1"/>
</dbReference>
<gene>
    <name evidence="10" type="ORF">MBOU_61210</name>
</gene>
<feature type="compositionally biased region" description="Basic and acidic residues" evidence="7">
    <location>
        <begin position="436"/>
        <end position="459"/>
    </location>
</feature>
<feature type="domain" description="DUF3533" evidence="9">
    <location>
        <begin position="31"/>
        <end position="379"/>
    </location>
</feature>
<evidence type="ECO:0000256" key="3">
    <source>
        <dbReference type="ARBA" id="ARBA00022475"/>
    </source>
</evidence>
<feature type="region of interest" description="Disordered" evidence="7">
    <location>
        <begin position="436"/>
        <end position="498"/>
    </location>
</feature>
<evidence type="ECO:0000313" key="10">
    <source>
        <dbReference type="EMBL" id="GFG94079.1"/>
    </source>
</evidence>
<feature type="compositionally biased region" description="Acidic residues" evidence="7">
    <location>
        <begin position="489"/>
        <end position="498"/>
    </location>
</feature>
<accession>A0A7I9YZD2</accession>
<feature type="transmembrane region" description="Helical" evidence="8">
    <location>
        <begin position="218"/>
        <end position="248"/>
    </location>
</feature>
<keyword evidence="6 8" id="KW-0472">Membrane</keyword>
<dbReference type="GO" id="GO:0005886">
    <property type="term" value="C:plasma membrane"/>
    <property type="evidence" value="ECO:0007669"/>
    <property type="project" value="UniProtKB-SubCell"/>
</dbReference>
<evidence type="ECO:0000256" key="5">
    <source>
        <dbReference type="ARBA" id="ARBA00022989"/>
    </source>
</evidence>
<dbReference type="Gene3D" id="3.40.1710.10">
    <property type="entry name" value="abc type-2 transporter like domain"/>
    <property type="match status" value="1"/>
</dbReference>
<evidence type="ECO:0000259" key="9">
    <source>
        <dbReference type="Pfam" id="PF12051"/>
    </source>
</evidence>
<feature type="transmembrane region" description="Helical" evidence="8">
    <location>
        <begin position="392"/>
        <end position="414"/>
    </location>
</feature>
<feature type="transmembrane region" description="Helical" evidence="8">
    <location>
        <begin position="331"/>
        <end position="352"/>
    </location>
</feature>
<comment type="subcellular location">
    <subcellularLocation>
        <location evidence="1">Cell membrane</location>
        <topology evidence="1">Multi-pass membrane protein</topology>
    </subcellularLocation>
</comment>
<organism evidence="10 11">
    <name type="scientific">Mycobacterium bourgelatii</name>
    <dbReference type="NCBI Taxonomy" id="1273442"/>
    <lineage>
        <taxon>Bacteria</taxon>
        <taxon>Bacillati</taxon>
        <taxon>Actinomycetota</taxon>
        <taxon>Actinomycetes</taxon>
        <taxon>Mycobacteriales</taxon>
        <taxon>Mycobacteriaceae</taxon>
        <taxon>Mycobacterium</taxon>
    </lineage>
</organism>
<sequence>MSQTRARHAAPNPNRNIKALRTVRFWLAPIIITLALMSALAALYLGGILNPTSNLRHFPIAIVNQDAGPAGKQIVDGLMSGLDKNKYDIRVVSKDEAKKQLDRAQVYGQALIPPGFSTSLREFATGAVEPKRAERPTITITTNPRAGTLGSSIAGQTLTQALAVVNTKVGERLSADVAAQTQGAPLTGVATLALASPIDIKSTVYNPLPNGTGNGLSAFYYSLLLLLAGFTGSIVVSTLVDSMLGYVPAEFGPVYRFSEQVRISRFRTLWVKWILMVILALLTSAVYLAISHELGMPNPAGWKLWLYGVFAISAVGITSSSLIAVLGSMGLLVSMLIFVILGLPSAGATVPLEAVPEFFRWLAKFEPMHQVFLGTRSLLYLNGLADAGLSHALFMTAIGLIIGLLFGGIITHLYDRKGFHRVPGAVELAIAAEHQAQHQARERDRKAASEGKLEAKTETEPEASAESESQPDVAPDVEAADATAPTVEYPDETPSDKT</sequence>
<feature type="transmembrane region" description="Helical" evidence="8">
    <location>
        <begin position="25"/>
        <end position="49"/>
    </location>
</feature>
<keyword evidence="4 8" id="KW-0812">Transmembrane</keyword>
<dbReference type="PANTHER" id="PTHR43077:SF8">
    <property type="entry name" value="DOXORUBICIN RESISTANCE ABC TRANSPORTER PERMEASE PROTEIN DRRB"/>
    <property type="match status" value="1"/>
</dbReference>
<dbReference type="InterPro" id="IPR051328">
    <property type="entry name" value="T7SS_ABC-Transporter"/>
</dbReference>